<organism evidence="1 2">
    <name type="scientific">Nonomuraea guangzhouensis</name>
    <dbReference type="NCBI Taxonomy" id="1291555"/>
    <lineage>
        <taxon>Bacteria</taxon>
        <taxon>Bacillati</taxon>
        <taxon>Actinomycetota</taxon>
        <taxon>Actinomycetes</taxon>
        <taxon>Streptosporangiales</taxon>
        <taxon>Streptosporangiaceae</taxon>
        <taxon>Nonomuraea</taxon>
    </lineage>
</organism>
<reference evidence="2" key="1">
    <citation type="journal article" date="2019" name="Int. J. Syst. Evol. Microbiol.">
        <title>The Global Catalogue of Microorganisms (GCM) 10K type strain sequencing project: providing services to taxonomists for standard genome sequencing and annotation.</title>
        <authorList>
            <consortium name="The Broad Institute Genomics Platform"/>
            <consortium name="The Broad Institute Genome Sequencing Center for Infectious Disease"/>
            <person name="Wu L."/>
            <person name="Ma J."/>
        </authorList>
    </citation>
    <scope>NUCLEOTIDE SEQUENCE [LARGE SCALE GENOMIC DNA]</scope>
    <source>
        <strain evidence="2">CGMCC 1.15399</strain>
    </source>
</reference>
<dbReference type="RefSeq" id="WP_219536544.1">
    <property type="nucleotide sequence ID" value="NZ_JAHKRM010000031.1"/>
</dbReference>
<comment type="caution">
    <text evidence="1">The sequence shown here is derived from an EMBL/GenBank/DDBJ whole genome shotgun (WGS) entry which is preliminary data.</text>
</comment>
<gene>
    <name evidence="1" type="ORF">ACFSJ0_59125</name>
</gene>
<keyword evidence="2" id="KW-1185">Reference proteome</keyword>
<name>A0ABW4GWT9_9ACTN</name>
<protein>
    <submittedName>
        <fullName evidence="1">Uncharacterized protein</fullName>
    </submittedName>
</protein>
<sequence length="170" mass="19123">MSTTDTDPMARHKDFYPIFSLEKLQLTIAKLDGYEMRADTPVFLARDDGNEPTSYTPATELQATWWDYYTRCAENDEGAALALFFLDPAEHPEGVAGEGSFYPIGRLADLRDTLAKLGGLPGETFSYRTDDNSNHEDSYESAHEVQVAWWDGQVQCEPDAQGARQALFIW</sequence>
<evidence type="ECO:0000313" key="2">
    <source>
        <dbReference type="Proteomes" id="UP001597097"/>
    </source>
</evidence>
<proteinExistence type="predicted"/>
<accession>A0ABW4GWT9</accession>
<evidence type="ECO:0000313" key="1">
    <source>
        <dbReference type="EMBL" id="MFD1547049.1"/>
    </source>
</evidence>
<dbReference type="EMBL" id="JBHUCM010000070">
    <property type="protein sequence ID" value="MFD1547049.1"/>
    <property type="molecule type" value="Genomic_DNA"/>
</dbReference>
<dbReference type="Proteomes" id="UP001597097">
    <property type="component" value="Unassembled WGS sequence"/>
</dbReference>